<name>A0A839AD81_9HYPH</name>
<dbReference type="InterPro" id="IPR011009">
    <property type="entry name" value="Kinase-like_dom_sf"/>
</dbReference>
<accession>A0A839AD81</accession>
<dbReference type="Gene3D" id="3.90.1200.10">
    <property type="match status" value="1"/>
</dbReference>
<evidence type="ECO:0000256" key="2">
    <source>
        <dbReference type="ARBA" id="ARBA00007599"/>
    </source>
</evidence>
<dbReference type="SUPFAM" id="SSF56112">
    <property type="entry name" value="Protein kinase-like (PK-like)"/>
    <property type="match status" value="1"/>
</dbReference>
<gene>
    <name evidence="12" type="primary">tsaE</name>
    <name evidence="12" type="ORF">H2509_07565</name>
</gene>
<comment type="subcellular location">
    <subcellularLocation>
        <location evidence="1">Cytoplasm</location>
    </subcellularLocation>
</comment>
<dbReference type="EMBL" id="JACFXV010000044">
    <property type="protein sequence ID" value="MBA5776988.1"/>
    <property type="molecule type" value="Genomic_DNA"/>
</dbReference>
<evidence type="ECO:0000256" key="4">
    <source>
        <dbReference type="ARBA" id="ARBA00022490"/>
    </source>
</evidence>
<dbReference type="GO" id="GO:0016740">
    <property type="term" value="F:transferase activity"/>
    <property type="evidence" value="ECO:0007669"/>
    <property type="project" value="UniProtKB-KW"/>
</dbReference>
<comment type="similarity">
    <text evidence="2">Belongs to the TsaE family.</text>
</comment>
<evidence type="ECO:0000256" key="9">
    <source>
        <dbReference type="ARBA" id="ARBA00022842"/>
    </source>
</evidence>
<evidence type="ECO:0000256" key="1">
    <source>
        <dbReference type="ARBA" id="ARBA00004496"/>
    </source>
</evidence>
<dbReference type="Pfam" id="PF01636">
    <property type="entry name" value="APH"/>
    <property type="match status" value="1"/>
</dbReference>
<keyword evidence="7" id="KW-0547">Nucleotide-binding</keyword>
<dbReference type="Gene3D" id="3.30.200.20">
    <property type="entry name" value="Phosphorylase Kinase, domain 1"/>
    <property type="match status" value="1"/>
</dbReference>
<keyword evidence="5" id="KW-0819">tRNA processing</keyword>
<evidence type="ECO:0000259" key="11">
    <source>
        <dbReference type="Pfam" id="PF01636"/>
    </source>
</evidence>
<dbReference type="InterPro" id="IPR003442">
    <property type="entry name" value="T6A_TsaE"/>
</dbReference>
<dbReference type="AlphaFoldDB" id="A0A839AD81"/>
<evidence type="ECO:0000256" key="6">
    <source>
        <dbReference type="ARBA" id="ARBA00022723"/>
    </source>
</evidence>
<feature type="domain" description="Aminoglycoside phosphotransferase" evidence="11">
    <location>
        <begin position="188"/>
        <end position="436"/>
    </location>
</feature>
<evidence type="ECO:0000313" key="13">
    <source>
        <dbReference type="Proteomes" id="UP000541109"/>
    </source>
</evidence>
<protein>
    <recommendedName>
        <fullName evidence="3">tRNA threonylcarbamoyladenosine biosynthesis protein TsaE</fullName>
    </recommendedName>
    <alternativeName>
        <fullName evidence="10">t(6)A37 threonylcarbamoyladenosine biosynthesis protein TsaE</fullName>
    </alternativeName>
</protein>
<dbReference type="Proteomes" id="UP000541109">
    <property type="component" value="Unassembled WGS sequence"/>
</dbReference>
<keyword evidence="8" id="KW-0067">ATP-binding</keyword>
<evidence type="ECO:0000256" key="3">
    <source>
        <dbReference type="ARBA" id="ARBA00019010"/>
    </source>
</evidence>
<dbReference type="Gene3D" id="3.40.50.300">
    <property type="entry name" value="P-loop containing nucleotide triphosphate hydrolases"/>
    <property type="match status" value="1"/>
</dbReference>
<dbReference type="NCBIfam" id="TIGR00150">
    <property type="entry name" value="T6A_YjeE"/>
    <property type="match status" value="1"/>
</dbReference>
<keyword evidence="9" id="KW-0460">Magnesium</keyword>
<evidence type="ECO:0000256" key="10">
    <source>
        <dbReference type="ARBA" id="ARBA00032441"/>
    </source>
</evidence>
<dbReference type="GO" id="GO:0005524">
    <property type="term" value="F:ATP binding"/>
    <property type="evidence" value="ECO:0007669"/>
    <property type="project" value="UniProtKB-KW"/>
</dbReference>
<evidence type="ECO:0000256" key="5">
    <source>
        <dbReference type="ARBA" id="ARBA00022694"/>
    </source>
</evidence>
<dbReference type="Pfam" id="PF02367">
    <property type="entry name" value="TsaE"/>
    <property type="match status" value="1"/>
</dbReference>
<evidence type="ECO:0000256" key="7">
    <source>
        <dbReference type="ARBA" id="ARBA00022741"/>
    </source>
</evidence>
<dbReference type="PIRSF" id="PIRSF036599">
    <property type="entry name" value="AtpPhos"/>
    <property type="match status" value="1"/>
</dbReference>
<reference evidence="12 13" key="1">
    <citation type="submission" date="2020-07" db="EMBL/GenBank/DDBJ databases">
        <title>Stappia sp., F7233, whole genome shotgun sequencing project.</title>
        <authorList>
            <person name="Jiang S."/>
            <person name="Liu Z.W."/>
            <person name="Du Z.J."/>
        </authorList>
    </citation>
    <scope>NUCLEOTIDE SEQUENCE [LARGE SCALE GENOMIC DNA]</scope>
    <source>
        <strain evidence="12 13">F7233</strain>
    </source>
</reference>
<keyword evidence="13" id="KW-1185">Reference proteome</keyword>
<dbReference type="GO" id="GO:0046872">
    <property type="term" value="F:metal ion binding"/>
    <property type="evidence" value="ECO:0007669"/>
    <property type="project" value="UniProtKB-KW"/>
</dbReference>
<evidence type="ECO:0000313" key="12">
    <source>
        <dbReference type="EMBL" id="MBA5776988.1"/>
    </source>
</evidence>
<dbReference type="GO" id="GO:0002949">
    <property type="term" value="P:tRNA threonylcarbamoyladenosine modification"/>
    <property type="evidence" value="ECO:0007669"/>
    <property type="project" value="InterPro"/>
</dbReference>
<dbReference type="GO" id="GO:0005737">
    <property type="term" value="C:cytoplasm"/>
    <property type="evidence" value="ECO:0007669"/>
    <property type="project" value="UniProtKB-SubCell"/>
</dbReference>
<keyword evidence="12" id="KW-0808">Transferase</keyword>
<comment type="caution">
    <text evidence="12">The sequence shown here is derived from an EMBL/GenBank/DDBJ whole genome shotgun (WGS) entry which is preliminary data.</text>
</comment>
<proteinExistence type="inferred from homology"/>
<organism evidence="12 13">
    <name type="scientific">Stappia albiluteola</name>
    <dbReference type="NCBI Taxonomy" id="2758565"/>
    <lineage>
        <taxon>Bacteria</taxon>
        <taxon>Pseudomonadati</taxon>
        <taxon>Pseudomonadota</taxon>
        <taxon>Alphaproteobacteria</taxon>
        <taxon>Hyphomicrobiales</taxon>
        <taxon>Stappiaceae</taxon>
        <taxon>Stappia</taxon>
    </lineage>
</organism>
<keyword evidence="4" id="KW-0963">Cytoplasm</keyword>
<keyword evidence="6" id="KW-0479">Metal-binding</keyword>
<dbReference type="PANTHER" id="PTHR33540:SF2">
    <property type="entry name" value="TRNA THREONYLCARBAMOYLADENOSINE BIOSYNTHESIS PROTEIN TSAE"/>
    <property type="match status" value="1"/>
</dbReference>
<dbReference type="SUPFAM" id="SSF52540">
    <property type="entry name" value="P-loop containing nucleoside triphosphate hydrolases"/>
    <property type="match status" value="1"/>
</dbReference>
<dbReference type="InterPro" id="IPR012180">
    <property type="entry name" value="Bifunc_ATPase/PTrfase"/>
</dbReference>
<dbReference type="InterPro" id="IPR027417">
    <property type="entry name" value="P-loop_NTPase"/>
</dbReference>
<dbReference type="PANTHER" id="PTHR33540">
    <property type="entry name" value="TRNA THREONYLCARBAMOYLADENOSINE BIOSYNTHESIS PROTEIN TSAE"/>
    <property type="match status" value="1"/>
</dbReference>
<evidence type="ECO:0000256" key="8">
    <source>
        <dbReference type="ARBA" id="ARBA00022840"/>
    </source>
</evidence>
<dbReference type="InterPro" id="IPR002575">
    <property type="entry name" value="Aminoglycoside_PTrfase"/>
</dbReference>
<sequence>MSGQGNSAGAHLLVTDTSLHFDCADEAATGRLAQDLAAVLKPGDCLLLVGDLGAGKSTFARALIRSVAGDDDLEVPSPTFTLVQTYDLARLPIAHFDLYRLEEAEEIEELALDEALEGGAALIEWPERASGHLPARATVIRIEPLDHPTGRRISLHMPDDDFAGRVARSREIREFLDQAGWPAARRVPLQGDASSRAYETVHRNGETAVLMNAPARPDGPPVRDGLPYSRLVHLAEDVRPFVAVGKGLRRAGFAAPEIYAADLDAGLLLLEDLGREGVVREGAPIAERYAAAVDLLADFHAIAMPEETPLPDGTLYRLPRYDQRALLFEAELFFDWYLPYAGAAPDEGLRAEFIALWRNALAMMSDSDTTWVLRDYHSPNLIWREERTGNGRLGLIDFQDAVIGPAAYDLGSLLFDARVTVPAPLERELFARYVAGRRLHDADFDADRFARDYAILSAQRLSKIFGIFVRLARRDGKPGYLAHLPRLEAYMAKALSHPLLEELRAWYRARGLNIPSIG</sequence>